<feature type="compositionally biased region" description="Polar residues" evidence="1">
    <location>
        <begin position="50"/>
        <end position="63"/>
    </location>
</feature>
<feature type="region of interest" description="Disordered" evidence="1">
    <location>
        <begin position="288"/>
        <end position="308"/>
    </location>
</feature>
<feature type="transmembrane region" description="Helical" evidence="2">
    <location>
        <begin position="12"/>
        <end position="30"/>
    </location>
</feature>
<proteinExistence type="predicted"/>
<dbReference type="AlphaFoldDB" id="A0A078A3M5"/>
<dbReference type="Proteomes" id="UP000039865">
    <property type="component" value="Unassembled WGS sequence"/>
</dbReference>
<feature type="region of interest" description="Disordered" evidence="1">
    <location>
        <begin position="356"/>
        <end position="398"/>
    </location>
</feature>
<feature type="compositionally biased region" description="Low complexity" evidence="1">
    <location>
        <begin position="38"/>
        <end position="49"/>
    </location>
</feature>
<name>A0A078A3M5_STYLE</name>
<dbReference type="EMBL" id="CCKQ01005534">
    <property type="protein sequence ID" value="CDW76782.1"/>
    <property type="molecule type" value="Genomic_DNA"/>
</dbReference>
<keyword evidence="4" id="KW-1185">Reference proteome</keyword>
<feature type="region of interest" description="Disordered" evidence="1">
    <location>
        <begin position="167"/>
        <end position="192"/>
    </location>
</feature>
<reference evidence="3 4" key="1">
    <citation type="submission" date="2014-06" db="EMBL/GenBank/DDBJ databases">
        <authorList>
            <person name="Swart Estienne"/>
        </authorList>
    </citation>
    <scope>NUCLEOTIDE SEQUENCE [LARGE SCALE GENOMIC DNA]</scope>
    <source>
        <strain evidence="3 4">130c</strain>
    </source>
</reference>
<keyword evidence="2" id="KW-0812">Transmembrane</keyword>
<evidence type="ECO:0000256" key="2">
    <source>
        <dbReference type="SAM" id="Phobius"/>
    </source>
</evidence>
<feature type="compositionally biased region" description="Polar residues" evidence="1">
    <location>
        <begin position="167"/>
        <end position="188"/>
    </location>
</feature>
<evidence type="ECO:0000313" key="3">
    <source>
        <dbReference type="EMBL" id="CDW76782.1"/>
    </source>
</evidence>
<protein>
    <recommendedName>
        <fullName evidence="5">Transmembrane protein</fullName>
    </recommendedName>
</protein>
<keyword evidence="2" id="KW-0472">Membrane</keyword>
<evidence type="ECO:0000313" key="4">
    <source>
        <dbReference type="Proteomes" id="UP000039865"/>
    </source>
</evidence>
<feature type="region of interest" description="Disordered" evidence="1">
    <location>
        <begin position="38"/>
        <end position="68"/>
    </location>
</feature>
<dbReference type="InParanoid" id="A0A078A3M5"/>
<accession>A0A078A3M5</accession>
<organism evidence="3 4">
    <name type="scientific">Stylonychia lemnae</name>
    <name type="common">Ciliate</name>
    <dbReference type="NCBI Taxonomy" id="5949"/>
    <lineage>
        <taxon>Eukaryota</taxon>
        <taxon>Sar</taxon>
        <taxon>Alveolata</taxon>
        <taxon>Ciliophora</taxon>
        <taxon>Intramacronucleata</taxon>
        <taxon>Spirotrichea</taxon>
        <taxon>Stichotrichia</taxon>
        <taxon>Sporadotrichida</taxon>
        <taxon>Oxytrichidae</taxon>
        <taxon>Stylonychinae</taxon>
        <taxon>Stylonychia</taxon>
    </lineage>
</organism>
<evidence type="ECO:0000256" key="1">
    <source>
        <dbReference type="SAM" id="MobiDB-lite"/>
    </source>
</evidence>
<gene>
    <name evidence="3" type="primary">Contig4944.g5286</name>
    <name evidence="3" type="ORF">STYLEM_5745</name>
</gene>
<keyword evidence="2" id="KW-1133">Transmembrane helix</keyword>
<sequence length="398" mass="46329">MSLGTTRNGCQKIIMIWLLVLIMFGIQISIAQNTANTTSNQTNGNQTAQPNITTPDPNENTENPIPEDTQLKQTREIKEYFKDYLKGIVIGCLVGLFLLLFFTLMFKKRTRLCMLRYLGLCRLKTRRAIINIPDDTEENYNKITERFQKRFDELVKVKIVEQEQSQTDQNGNITKNELMSKKNNNSVTPDLGESNITLEYKNQGEVNQQSNPTPGDLERQQYQNEDKTAEAKEEKVSCWSCFKKLQRNEDKSKEEASPWKTRIFVRQQKNEKLELDVRQRFQAGISSMTNKKDQQILPPKRQSLSEKRVSKTIEIPQSDMKRGSTVFKQTRGEKTKEIHDTIGLNLDQKQQTIIREESEESINQREDQERSPTFQVPESPVKRNYNSRRSRIIEPNIQ</sequence>
<evidence type="ECO:0008006" key="5">
    <source>
        <dbReference type="Google" id="ProtNLM"/>
    </source>
</evidence>
<feature type="transmembrane region" description="Helical" evidence="2">
    <location>
        <begin position="84"/>
        <end position="106"/>
    </location>
</feature>